<dbReference type="EC" id="1.1.1.316" evidence="2"/>
<feature type="region of interest" description="Disordered" evidence="1">
    <location>
        <begin position="1"/>
        <end position="23"/>
    </location>
</feature>
<sequence length="108" mass="12092">MKTHTLKFLEEDSGPPEWHPASPGLKSACQDATLYCKARGKNISKPSMAGFQYGLSNKDFLSGLVGMNSLKQVLFHHLPFTCALVKNYNNRLHSSLKSFSSMITVRRF</sequence>
<dbReference type="AlphaFoldDB" id="A0A2P6PJG1"/>
<dbReference type="PANTHER" id="PTHR42686">
    <property type="entry name" value="GH17980P-RELATED"/>
    <property type="match status" value="1"/>
</dbReference>
<keyword evidence="3" id="KW-1185">Reference proteome</keyword>
<gene>
    <name evidence="2" type="ORF">RchiOBHm_Chr6g0246081</name>
</gene>
<dbReference type="Gramene" id="PRQ22058">
    <property type="protein sequence ID" value="PRQ22058"/>
    <property type="gene ID" value="RchiOBHm_Chr6g0246081"/>
</dbReference>
<organism evidence="2 3">
    <name type="scientific">Rosa chinensis</name>
    <name type="common">China rose</name>
    <dbReference type="NCBI Taxonomy" id="74649"/>
    <lineage>
        <taxon>Eukaryota</taxon>
        <taxon>Viridiplantae</taxon>
        <taxon>Streptophyta</taxon>
        <taxon>Embryophyta</taxon>
        <taxon>Tracheophyta</taxon>
        <taxon>Spermatophyta</taxon>
        <taxon>Magnoliopsida</taxon>
        <taxon>eudicotyledons</taxon>
        <taxon>Gunneridae</taxon>
        <taxon>Pentapetalae</taxon>
        <taxon>rosids</taxon>
        <taxon>fabids</taxon>
        <taxon>Rosales</taxon>
        <taxon>Rosaceae</taxon>
        <taxon>Rosoideae</taxon>
        <taxon>Rosoideae incertae sedis</taxon>
        <taxon>Rosa</taxon>
    </lineage>
</organism>
<evidence type="ECO:0000313" key="2">
    <source>
        <dbReference type="EMBL" id="PRQ22058.1"/>
    </source>
</evidence>
<evidence type="ECO:0000313" key="3">
    <source>
        <dbReference type="Proteomes" id="UP000238479"/>
    </source>
</evidence>
<keyword evidence="2" id="KW-0560">Oxidoreductase</keyword>
<dbReference type="GO" id="GO:0019853">
    <property type="term" value="P:L-ascorbic acid biosynthetic process"/>
    <property type="evidence" value="ECO:0007669"/>
    <property type="project" value="TreeGrafter"/>
</dbReference>
<accession>A0A2P6PJG1</accession>
<dbReference type="InterPro" id="IPR020471">
    <property type="entry name" value="AKR"/>
</dbReference>
<dbReference type="GO" id="GO:0005829">
    <property type="term" value="C:cytosol"/>
    <property type="evidence" value="ECO:0007669"/>
    <property type="project" value="TreeGrafter"/>
</dbReference>
<name>A0A2P6PJG1_ROSCH</name>
<dbReference type="EMBL" id="PDCK01000044">
    <property type="protein sequence ID" value="PRQ22058.1"/>
    <property type="molecule type" value="Genomic_DNA"/>
</dbReference>
<protein>
    <submittedName>
        <fullName evidence="2">Putative L-galactose 1-dehydrogenase</fullName>
        <ecNumber evidence="2">1.1.1.316</ecNumber>
    </submittedName>
</protein>
<dbReference type="STRING" id="74649.A0A2P6PJG1"/>
<proteinExistence type="predicted"/>
<dbReference type="Proteomes" id="UP000238479">
    <property type="component" value="Chromosome 6"/>
</dbReference>
<evidence type="ECO:0000256" key="1">
    <source>
        <dbReference type="SAM" id="MobiDB-lite"/>
    </source>
</evidence>
<dbReference type="GO" id="GO:0010349">
    <property type="term" value="F:L-galactose dehydrogenase activity"/>
    <property type="evidence" value="ECO:0007669"/>
    <property type="project" value="UniProtKB-EC"/>
</dbReference>
<comment type="caution">
    <text evidence="2">The sequence shown here is derived from an EMBL/GenBank/DDBJ whole genome shotgun (WGS) entry which is preliminary data.</text>
</comment>
<reference evidence="2 3" key="1">
    <citation type="journal article" date="2018" name="Nat. Genet.">
        <title>The Rosa genome provides new insights in the design of modern roses.</title>
        <authorList>
            <person name="Bendahmane M."/>
        </authorList>
    </citation>
    <scope>NUCLEOTIDE SEQUENCE [LARGE SCALE GENOMIC DNA]</scope>
    <source>
        <strain evidence="3">cv. Old Blush</strain>
    </source>
</reference>
<dbReference type="PANTHER" id="PTHR42686:SF1">
    <property type="entry name" value="GH17980P-RELATED"/>
    <property type="match status" value="1"/>
</dbReference>